<dbReference type="PANTHER" id="PTHR42751:SF1">
    <property type="entry name" value="CATION_PROTON ANTIPORTER YBAL-RELATED"/>
    <property type="match status" value="1"/>
</dbReference>
<comment type="subcellular location">
    <subcellularLocation>
        <location evidence="1">Membrane</location>
        <topology evidence="1">Multi-pass membrane protein</topology>
    </subcellularLocation>
</comment>
<proteinExistence type="inferred from homology"/>
<keyword evidence="4 7" id="KW-0812">Transmembrane</keyword>
<gene>
    <name evidence="9" type="ORF">KSZ_01630</name>
</gene>
<feature type="transmembrane region" description="Helical" evidence="7">
    <location>
        <begin position="300"/>
        <end position="321"/>
    </location>
</feature>
<reference evidence="9 10" key="1">
    <citation type="journal article" date="2021" name="Int. J. Syst. Evol. Microbiol.">
        <title>Reticulibacter mediterranei gen. nov., sp. nov., within the new family Reticulibacteraceae fam. nov., and Ktedonospora formicarum gen. nov., sp. nov., Ktedonobacter robiniae sp. nov., Dictyobacter formicarum sp. nov. and Dictyobacter arantiisoli sp. nov., belonging to the class Ktedonobacteria.</title>
        <authorList>
            <person name="Yabe S."/>
            <person name="Zheng Y."/>
            <person name="Wang C.M."/>
            <person name="Sakai Y."/>
            <person name="Abe K."/>
            <person name="Yokota A."/>
            <person name="Donadio S."/>
            <person name="Cavaletti L."/>
            <person name="Monciardini P."/>
        </authorList>
    </citation>
    <scope>NUCLEOTIDE SEQUENCE [LARGE SCALE GENOMIC DNA]</scope>
    <source>
        <strain evidence="9 10">SOSP1-9</strain>
    </source>
</reference>
<evidence type="ECO:0000256" key="4">
    <source>
        <dbReference type="ARBA" id="ARBA00022692"/>
    </source>
</evidence>
<evidence type="ECO:0000256" key="5">
    <source>
        <dbReference type="ARBA" id="ARBA00022989"/>
    </source>
</evidence>
<feature type="transmembrane region" description="Helical" evidence="7">
    <location>
        <begin position="87"/>
        <end position="111"/>
    </location>
</feature>
<feature type="transmembrane region" description="Helical" evidence="7">
    <location>
        <begin position="360"/>
        <end position="381"/>
    </location>
</feature>
<dbReference type="Gene3D" id="1.20.1530.20">
    <property type="match status" value="1"/>
</dbReference>
<feature type="transmembrane region" description="Helical" evidence="7">
    <location>
        <begin position="6"/>
        <end position="26"/>
    </location>
</feature>
<dbReference type="RefSeq" id="WP_201359859.1">
    <property type="nucleotide sequence ID" value="NZ_BNJJ01000001.1"/>
</dbReference>
<comment type="caution">
    <text evidence="9">The sequence shown here is derived from an EMBL/GenBank/DDBJ whole genome shotgun (WGS) entry which is preliminary data.</text>
</comment>
<feature type="transmembrane region" description="Helical" evidence="7">
    <location>
        <begin position="274"/>
        <end position="293"/>
    </location>
</feature>
<evidence type="ECO:0000256" key="3">
    <source>
        <dbReference type="ARBA" id="ARBA00022448"/>
    </source>
</evidence>
<feature type="domain" description="RCK N-terminal" evidence="8">
    <location>
        <begin position="413"/>
        <end position="530"/>
    </location>
</feature>
<dbReference type="PANTHER" id="PTHR42751">
    <property type="entry name" value="SODIUM/HYDROGEN EXCHANGER FAMILY/TRKA DOMAIN PROTEIN"/>
    <property type="match status" value="1"/>
</dbReference>
<feature type="transmembrane region" description="Helical" evidence="7">
    <location>
        <begin position="221"/>
        <end position="254"/>
    </location>
</feature>
<dbReference type="Gene3D" id="3.40.50.720">
    <property type="entry name" value="NAD(P)-binding Rossmann-like Domain"/>
    <property type="match status" value="1"/>
</dbReference>
<sequence>MHDLPILVNITVALIAAFAGGIVARVLKLPPTVGYLLGGVAISPFTPGYIGDTNTIQQLAEMGIAFLMFGVGLHFSLQDLWEVRRIAFPGALFQLLILTPLVVLVTSLWGWSFPSALIVGLAVPIATSTVVMLRNLMDQGLLNTSPGKAAIGWLVLEDLITVLILVLIPTLSYHASGPIWQTVAIALLKAAAFATIMLIAGTRVIPVLLSRISLTASRELFIVAIVLVALGTAIAASAFFGISLALGAFLAGAVINESILTQQVESEILPFRETFTVLFFVSIGMLVNPIHLLGHLREIALLAVIIIVGKYLLTLLMGIAFRWPERTTLVLAAGRGQIGEFAFILGETGVAVGLLAEEQYSILLVGAIVSIIINPFIFRTLPVTEQLLRKAPLLWARIQQLPDQQAAGDVAYHDHVVIVGFGRVGEHIIKVLGLLHIPRLVVELNVQRIHKLNQKQIPTLYGDVANSDILVHAQVDKARAVVVTIPDETAAEIAVMNARRLSPAVPIIVRATTQAGLHRLFARGATAVIQPELEGGLEIVSLTLSALDFPKEQIIEYIDSVRSDLYDTSKLTPAEQHALEQIAAHRASQT</sequence>
<keyword evidence="3" id="KW-0813">Transport</keyword>
<dbReference type="EMBL" id="BNJJ01000001">
    <property type="protein sequence ID" value="GHO82157.1"/>
    <property type="molecule type" value="Genomic_DNA"/>
</dbReference>
<feature type="transmembrane region" description="Helical" evidence="7">
    <location>
        <begin position="179"/>
        <end position="200"/>
    </location>
</feature>
<evidence type="ECO:0000256" key="2">
    <source>
        <dbReference type="ARBA" id="ARBA00005551"/>
    </source>
</evidence>
<evidence type="ECO:0000256" key="6">
    <source>
        <dbReference type="ARBA" id="ARBA00023136"/>
    </source>
</evidence>
<evidence type="ECO:0000259" key="8">
    <source>
        <dbReference type="PROSITE" id="PS51201"/>
    </source>
</evidence>
<keyword evidence="6 7" id="KW-0472">Membrane</keyword>
<comment type="similarity">
    <text evidence="2">Belongs to the monovalent cation:proton antiporter 2 (CPA2) transporter (TC 2.A.37) family.</text>
</comment>
<dbReference type="InterPro" id="IPR003148">
    <property type="entry name" value="RCK_N"/>
</dbReference>
<name>A0ABQ3V7P2_9CHLR</name>
<dbReference type="SUPFAM" id="SSF51735">
    <property type="entry name" value="NAD(P)-binding Rossmann-fold domains"/>
    <property type="match status" value="1"/>
</dbReference>
<feature type="transmembrane region" description="Helical" evidence="7">
    <location>
        <begin position="33"/>
        <end position="50"/>
    </location>
</feature>
<keyword evidence="10" id="KW-1185">Reference proteome</keyword>
<keyword evidence="5 7" id="KW-1133">Transmembrane helix</keyword>
<evidence type="ECO:0000313" key="9">
    <source>
        <dbReference type="EMBL" id="GHO82157.1"/>
    </source>
</evidence>
<dbReference type="Pfam" id="PF02254">
    <property type="entry name" value="TrkA_N"/>
    <property type="match status" value="1"/>
</dbReference>
<dbReference type="PROSITE" id="PS51201">
    <property type="entry name" value="RCK_N"/>
    <property type="match status" value="1"/>
</dbReference>
<organism evidence="9 10">
    <name type="scientific">Dictyobacter formicarum</name>
    <dbReference type="NCBI Taxonomy" id="2778368"/>
    <lineage>
        <taxon>Bacteria</taxon>
        <taxon>Bacillati</taxon>
        <taxon>Chloroflexota</taxon>
        <taxon>Ktedonobacteria</taxon>
        <taxon>Ktedonobacterales</taxon>
        <taxon>Dictyobacteraceae</taxon>
        <taxon>Dictyobacter</taxon>
    </lineage>
</organism>
<feature type="transmembrane region" description="Helical" evidence="7">
    <location>
        <begin position="56"/>
        <end position="75"/>
    </location>
</feature>
<feature type="transmembrane region" description="Helical" evidence="7">
    <location>
        <begin position="117"/>
        <end position="137"/>
    </location>
</feature>
<evidence type="ECO:0000313" key="10">
    <source>
        <dbReference type="Proteomes" id="UP000635565"/>
    </source>
</evidence>
<dbReference type="InterPro" id="IPR036291">
    <property type="entry name" value="NAD(P)-bd_dom_sf"/>
</dbReference>
<protein>
    <submittedName>
        <fullName evidence="9">Sodium/hydrogen exchanger</fullName>
    </submittedName>
</protein>
<evidence type="ECO:0000256" key="1">
    <source>
        <dbReference type="ARBA" id="ARBA00004141"/>
    </source>
</evidence>
<dbReference type="InterPro" id="IPR006153">
    <property type="entry name" value="Cation/H_exchanger_TM"/>
</dbReference>
<accession>A0ABQ3V7P2</accession>
<evidence type="ECO:0000256" key="7">
    <source>
        <dbReference type="SAM" id="Phobius"/>
    </source>
</evidence>
<dbReference type="InterPro" id="IPR038770">
    <property type="entry name" value="Na+/solute_symporter_sf"/>
</dbReference>
<dbReference type="Proteomes" id="UP000635565">
    <property type="component" value="Unassembled WGS sequence"/>
</dbReference>
<dbReference type="Pfam" id="PF00999">
    <property type="entry name" value="Na_H_Exchanger"/>
    <property type="match status" value="1"/>
</dbReference>
<feature type="transmembrane region" description="Helical" evidence="7">
    <location>
        <begin position="149"/>
        <end position="173"/>
    </location>
</feature>